<organism evidence="4 5">
    <name type="scientific">Operophtera brumata</name>
    <name type="common">Winter moth</name>
    <name type="synonym">Phalaena brumata</name>
    <dbReference type="NCBI Taxonomy" id="104452"/>
    <lineage>
        <taxon>Eukaryota</taxon>
        <taxon>Metazoa</taxon>
        <taxon>Ecdysozoa</taxon>
        <taxon>Arthropoda</taxon>
        <taxon>Hexapoda</taxon>
        <taxon>Insecta</taxon>
        <taxon>Pterygota</taxon>
        <taxon>Neoptera</taxon>
        <taxon>Endopterygota</taxon>
        <taxon>Lepidoptera</taxon>
        <taxon>Glossata</taxon>
        <taxon>Ditrysia</taxon>
        <taxon>Geometroidea</taxon>
        <taxon>Geometridae</taxon>
        <taxon>Larentiinae</taxon>
        <taxon>Operophtera</taxon>
    </lineage>
</organism>
<sequence>MSALTEEVVRNLASKSSVPLVLRDFVNSWSLCKWPMEKWCAVFGDREIPFRCMKKDFLSDEPCWERRCKSTNMTFKKFADTASSNEEWMYFDYKYLHQWFSADDEIYKAVSWEQFGFPGKGPTDTTLWVGSSGAHTPAHQDTYGAVSWEQFGFPGKGPTDTTLWVGSSGAHTPAHQDTYGVNIVVQLHGKGWWHYVQNLDPINISLNIWLPHDDISDTPLTVLFLQLDTVAKAFLDKRRKLRRAKRQRTREDAVTTPDEHYDLKSLLDDRTNNLETASPITSQDLVNIIKENIKEYSNVDRPLRDDEVDGSATLCLTKALIDSFSQSNVIDLVKQNLFARLS</sequence>
<dbReference type="STRING" id="104452.A0A0L7LP51"/>
<comment type="subcellular location">
    <subcellularLocation>
        <location evidence="1">Cytoplasm</location>
    </subcellularLocation>
</comment>
<evidence type="ECO:0000313" key="5">
    <source>
        <dbReference type="Proteomes" id="UP000037510"/>
    </source>
</evidence>
<keyword evidence="2" id="KW-0963">Cytoplasm</keyword>
<dbReference type="InterPro" id="IPR041667">
    <property type="entry name" value="Cupin_8"/>
</dbReference>
<name>A0A0L7LP51_OPEBR</name>
<reference evidence="4 5" key="1">
    <citation type="journal article" date="2015" name="Genome Biol. Evol.">
        <title>The genome of winter moth (Operophtera brumata) provides a genomic perspective on sexual dimorphism and phenology.</title>
        <authorList>
            <person name="Derks M.F."/>
            <person name="Smit S."/>
            <person name="Salis L."/>
            <person name="Schijlen E."/>
            <person name="Bossers A."/>
            <person name="Mateman C."/>
            <person name="Pijl A.S."/>
            <person name="de Ridder D."/>
            <person name="Groenen M.A."/>
            <person name="Visser M.E."/>
            <person name="Megens H.J."/>
        </authorList>
    </citation>
    <scope>NUCLEOTIDE SEQUENCE [LARGE SCALE GENOMIC DNA]</scope>
    <source>
        <strain evidence="4">WM2013NL</strain>
        <tissue evidence="4">Head and thorax</tissue>
    </source>
</reference>
<dbReference type="Proteomes" id="UP000037510">
    <property type="component" value="Unassembled WGS sequence"/>
</dbReference>
<evidence type="ECO:0000313" key="4">
    <source>
        <dbReference type="EMBL" id="KOB77200.1"/>
    </source>
</evidence>
<gene>
    <name evidence="4" type="ORF">OBRU01_04481</name>
</gene>
<protein>
    <submittedName>
        <fullName evidence="4">Putative reserved</fullName>
    </submittedName>
</protein>
<dbReference type="EMBL" id="JTDY01000432">
    <property type="protein sequence ID" value="KOB77200.1"/>
    <property type="molecule type" value="Genomic_DNA"/>
</dbReference>
<dbReference type="PANTHER" id="PTHR12461:SF43">
    <property type="entry name" value="HSPB1-ASSOCIATED PROTEIN 1"/>
    <property type="match status" value="1"/>
</dbReference>
<feature type="domain" description="Cupin-like" evidence="3">
    <location>
        <begin position="15"/>
        <end position="143"/>
    </location>
</feature>
<evidence type="ECO:0000259" key="3">
    <source>
        <dbReference type="Pfam" id="PF13621"/>
    </source>
</evidence>
<dbReference type="AlphaFoldDB" id="A0A0L7LP51"/>
<dbReference type="PANTHER" id="PTHR12461">
    <property type="entry name" value="HYPOXIA-INDUCIBLE FACTOR 1 ALPHA INHIBITOR-RELATED"/>
    <property type="match status" value="1"/>
</dbReference>
<dbReference type="SUPFAM" id="SSF51197">
    <property type="entry name" value="Clavaminate synthase-like"/>
    <property type="match status" value="2"/>
</dbReference>
<evidence type="ECO:0000256" key="1">
    <source>
        <dbReference type="ARBA" id="ARBA00004496"/>
    </source>
</evidence>
<proteinExistence type="predicted"/>
<dbReference type="Gene3D" id="2.60.120.650">
    <property type="entry name" value="Cupin"/>
    <property type="match status" value="2"/>
</dbReference>
<evidence type="ECO:0000256" key="2">
    <source>
        <dbReference type="ARBA" id="ARBA00022490"/>
    </source>
</evidence>
<comment type="caution">
    <text evidence="4">The sequence shown here is derived from an EMBL/GenBank/DDBJ whole genome shotgun (WGS) entry which is preliminary data.</text>
</comment>
<accession>A0A0L7LP51</accession>
<keyword evidence="5" id="KW-1185">Reference proteome</keyword>
<dbReference type="GO" id="GO:0005737">
    <property type="term" value="C:cytoplasm"/>
    <property type="evidence" value="ECO:0007669"/>
    <property type="project" value="UniProtKB-SubCell"/>
</dbReference>
<dbReference type="Pfam" id="PF13621">
    <property type="entry name" value="Cupin_8"/>
    <property type="match status" value="1"/>
</dbReference>